<proteinExistence type="predicted"/>
<name>A0A1X7VCR2_AMPQE</name>
<protein>
    <submittedName>
        <fullName evidence="1">Uncharacterized protein</fullName>
    </submittedName>
</protein>
<sequence length="39" mass="4556">HFCSQMVRVQKQRCLFLCPISSYRSPSLSKPQTQPSMKQ</sequence>
<evidence type="ECO:0000313" key="1">
    <source>
        <dbReference type="EnsemblMetazoa" id="Aqu2.1.37534_001"/>
    </source>
</evidence>
<organism evidence="1">
    <name type="scientific">Amphimedon queenslandica</name>
    <name type="common">Sponge</name>
    <dbReference type="NCBI Taxonomy" id="400682"/>
    <lineage>
        <taxon>Eukaryota</taxon>
        <taxon>Metazoa</taxon>
        <taxon>Porifera</taxon>
        <taxon>Demospongiae</taxon>
        <taxon>Heteroscleromorpha</taxon>
        <taxon>Haplosclerida</taxon>
        <taxon>Niphatidae</taxon>
        <taxon>Amphimedon</taxon>
    </lineage>
</organism>
<dbReference type="AlphaFoldDB" id="A0A1X7VCR2"/>
<reference evidence="1" key="1">
    <citation type="submission" date="2017-05" db="UniProtKB">
        <authorList>
            <consortium name="EnsemblMetazoa"/>
        </authorList>
    </citation>
    <scope>IDENTIFICATION</scope>
</reference>
<accession>A0A1X7VCR2</accession>
<dbReference type="EnsemblMetazoa" id="Aqu2.1.37534_001">
    <property type="protein sequence ID" value="Aqu2.1.37534_001"/>
    <property type="gene ID" value="Aqu2.1.37534"/>
</dbReference>
<dbReference type="InParanoid" id="A0A1X7VCR2"/>